<dbReference type="Gene3D" id="1.20.1270.10">
    <property type="match status" value="1"/>
</dbReference>
<comment type="similarity">
    <text evidence="1">Belongs to the heat shock protein 70 family.</text>
</comment>
<accession>A0AAN8WX20</accession>
<sequence length="183" mass="21315">MDTEKTQEASSPVKTESEKKGKKVIKTVELPVEEVVKACTQTELNNITERESQMVQADKLENERINAKNAVEEYVYDIRGRIYDELEQYISEDDRGKLSLLLEDTEAWLYEDGEDCQKQIYIDKLGDLKKLGEPIKDRRRDRLELPNAFEGMLTSIQLARKVAEQFRQGNEKYNHLDEAQIEK</sequence>
<dbReference type="PANTHER" id="PTHR45639:SF4">
    <property type="entry name" value="HSC70CB, ISOFORM G"/>
    <property type="match status" value="1"/>
</dbReference>
<dbReference type="GO" id="GO:0140662">
    <property type="term" value="F:ATP-dependent protein folding chaperone"/>
    <property type="evidence" value="ECO:0007669"/>
    <property type="project" value="InterPro"/>
</dbReference>
<dbReference type="AlphaFoldDB" id="A0AAN8WX20"/>
<feature type="non-terminal residue" evidence="6">
    <location>
        <position position="183"/>
    </location>
</feature>
<dbReference type="EMBL" id="JAXCGZ010011925">
    <property type="protein sequence ID" value="KAK7073935.1"/>
    <property type="molecule type" value="Genomic_DNA"/>
</dbReference>
<keyword evidence="3" id="KW-0067">ATP-binding</keyword>
<keyword evidence="4" id="KW-0175">Coiled coil</keyword>
<evidence type="ECO:0000256" key="2">
    <source>
        <dbReference type="ARBA" id="ARBA00022741"/>
    </source>
</evidence>
<protein>
    <submittedName>
        <fullName evidence="6">Heat shock 70 kDa protein 4</fullName>
    </submittedName>
</protein>
<evidence type="ECO:0000313" key="6">
    <source>
        <dbReference type="EMBL" id="KAK7073935.1"/>
    </source>
</evidence>
<dbReference type="InterPro" id="IPR029048">
    <property type="entry name" value="HSP70_C_sf"/>
</dbReference>
<dbReference type="Proteomes" id="UP001381693">
    <property type="component" value="Unassembled WGS sequence"/>
</dbReference>
<dbReference type="GO" id="GO:0005634">
    <property type="term" value="C:nucleus"/>
    <property type="evidence" value="ECO:0007669"/>
    <property type="project" value="TreeGrafter"/>
</dbReference>
<dbReference type="Pfam" id="PF00012">
    <property type="entry name" value="HSP70"/>
    <property type="match status" value="1"/>
</dbReference>
<dbReference type="SUPFAM" id="SSF100934">
    <property type="entry name" value="Heat shock protein 70kD (HSP70), C-terminal subdomain"/>
    <property type="match status" value="1"/>
</dbReference>
<proteinExistence type="inferred from homology"/>
<dbReference type="GO" id="GO:0005829">
    <property type="term" value="C:cytosol"/>
    <property type="evidence" value="ECO:0007669"/>
    <property type="project" value="TreeGrafter"/>
</dbReference>
<keyword evidence="6" id="KW-0346">Stress response</keyword>
<organism evidence="6 7">
    <name type="scientific">Halocaridina rubra</name>
    <name type="common">Hawaiian red shrimp</name>
    <dbReference type="NCBI Taxonomy" id="373956"/>
    <lineage>
        <taxon>Eukaryota</taxon>
        <taxon>Metazoa</taxon>
        <taxon>Ecdysozoa</taxon>
        <taxon>Arthropoda</taxon>
        <taxon>Crustacea</taxon>
        <taxon>Multicrustacea</taxon>
        <taxon>Malacostraca</taxon>
        <taxon>Eumalacostraca</taxon>
        <taxon>Eucarida</taxon>
        <taxon>Decapoda</taxon>
        <taxon>Pleocyemata</taxon>
        <taxon>Caridea</taxon>
        <taxon>Atyoidea</taxon>
        <taxon>Atyidae</taxon>
        <taxon>Halocaridina</taxon>
    </lineage>
</organism>
<dbReference type="PANTHER" id="PTHR45639">
    <property type="entry name" value="HSC70CB, ISOFORM G-RELATED"/>
    <property type="match status" value="1"/>
</dbReference>
<feature type="region of interest" description="Disordered" evidence="5">
    <location>
        <begin position="1"/>
        <end position="21"/>
    </location>
</feature>
<dbReference type="FunFam" id="1.20.1270.10:FF:000002">
    <property type="entry name" value="Heat shock 70 kDa protein 4"/>
    <property type="match status" value="1"/>
</dbReference>
<reference evidence="6 7" key="1">
    <citation type="submission" date="2023-11" db="EMBL/GenBank/DDBJ databases">
        <title>Halocaridina rubra genome assembly.</title>
        <authorList>
            <person name="Smith C."/>
        </authorList>
    </citation>
    <scope>NUCLEOTIDE SEQUENCE [LARGE SCALE GENOMIC DNA]</scope>
    <source>
        <strain evidence="6">EP-1</strain>
        <tissue evidence="6">Whole</tissue>
    </source>
</reference>
<keyword evidence="7" id="KW-1185">Reference proteome</keyword>
<comment type="caution">
    <text evidence="6">The sequence shown here is derived from an EMBL/GenBank/DDBJ whole genome shotgun (WGS) entry which is preliminary data.</text>
</comment>
<evidence type="ECO:0000256" key="4">
    <source>
        <dbReference type="SAM" id="Coils"/>
    </source>
</evidence>
<evidence type="ECO:0000256" key="3">
    <source>
        <dbReference type="ARBA" id="ARBA00022840"/>
    </source>
</evidence>
<feature type="coiled-coil region" evidence="4">
    <location>
        <begin position="50"/>
        <end position="77"/>
    </location>
</feature>
<dbReference type="InterPro" id="IPR013126">
    <property type="entry name" value="Hsp_70_fam"/>
</dbReference>
<name>A0AAN8WX20_HALRR</name>
<dbReference type="GO" id="GO:0005524">
    <property type="term" value="F:ATP binding"/>
    <property type="evidence" value="ECO:0007669"/>
    <property type="project" value="UniProtKB-KW"/>
</dbReference>
<evidence type="ECO:0000313" key="7">
    <source>
        <dbReference type="Proteomes" id="UP001381693"/>
    </source>
</evidence>
<evidence type="ECO:0000256" key="5">
    <source>
        <dbReference type="SAM" id="MobiDB-lite"/>
    </source>
</evidence>
<gene>
    <name evidence="6" type="primary">HSPA4</name>
    <name evidence="6" type="ORF">SK128_007955</name>
</gene>
<keyword evidence="2" id="KW-0547">Nucleotide-binding</keyword>
<evidence type="ECO:0000256" key="1">
    <source>
        <dbReference type="ARBA" id="ARBA00007381"/>
    </source>
</evidence>